<sequence>MKELALTPDKPFVNNVDVTVYDFPKGREESRRKRCGITVEFAESDVADLQGQGMDYEAAIEYYKKYIYDLVTANIGPDWQCVEGWDKVMEIVEDHVKAYY</sequence>
<organism evidence="1 2">
    <name type="scientific">Aminicella lysinilytica</name>
    <dbReference type="NCBI Taxonomy" id="433323"/>
    <lineage>
        <taxon>Bacteria</taxon>
        <taxon>Bacillati</taxon>
        <taxon>Bacillota</taxon>
        <taxon>Clostridia</taxon>
        <taxon>Peptostreptococcales</taxon>
        <taxon>Anaerovoracaceae</taxon>
        <taxon>Aminicella</taxon>
    </lineage>
</organism>
<keyword evidence="2" id="KW-1185">Reference proteome</keyword>
<dbReference type="RefSeq" id="WP_133528639.1">
    <property type="nucleotide sequence ID" value="NZ_SNXO01000021.1"/>
</dbReference>
<proteinExistence type="predicted"/>
<accession>A0A4R6Q075</accession>
<name>A0A4R6Q075_9FIRM</name>
<dbReference type="Proteomes" id="UP000295500">
    <property type="component" value="Unassembled WGS sequence"/>
</dbReference>
<gene>
    <name evidence="1" type="ORF">EV211_12126</name>
</gene>
<protein>
    <submittedName>
        <fullName evidence="1">Uncharacterized protein</fullName>
    </submittedName>
</protein>
<evidence type="ECO:0000313" key="1">
    <source>
        <dbReference type="EMBL" id="TDP54574.1"/>
    </source>
</evidence>
<reference evidence="1 2" key="1">
    <citation type="submission" date="2019-03" db="EMBL/GenBank/DDBJ databases">
        <title>Genomic Encyclopedia of Type Strains, Phase IV (KMG-IV): sequencing the most valuable type-strain genomes for metagenomic binning, comparative biology and taxonomic classification.</title>
        <authorList>
            <person name="Goeker M."/>
        </authorList>
    </citation>
    <scope>NUCLEOTIDE SEQUENCE [LARGE SCALE GENOMIC DNA]</scope>
    <source>
        <strain evidence="1 2">DSM 28287</strain>
    </source>
</reference>
<dbReference type="OrthoDB" id="1778845at2"/>
<dbReference type="AlphaFoldDB" id="A0A4R6Q075"/>
<comment type="caution">
    <text evidence="1">The sequence shown here is derived from an EMBL/GenBank/DDBJ whole genome shotgun (WGS) entry which is preliminary data.</text>
</comment>
<evidence type="ECO:0000313" key="2">
    <source>
        <dbReference type="Proteomes" id="UP000295500"/>
    </source>
</evidence>
<dbReference type="EMBL" id="SNXO01000021">
    <property type="protein sequence ID" value="TDP54574.1"/>
    <property type="molecule type" value="Genomic_DNA"/>
</dbReference>